<comment type="caution">
    <text evidence="1">The sequence shown here is derived from an EMBL/GenBank/DDBJ whole genome shotgun (WGS) entry which is preliminary data.</text>
</comment>
<dbReference type="AlphaFoldDB" id="A0AAN6N6L8"/>
<gene>
    <name evidence="1" type="ORF">QBC46DRAFT_342560</name>
</gene>
<reference evidence="2" key="1">
    <citation type="journal article" date="2023" name="Mol. Phylogenet. Evol.">
        <title>Genome-scale phylogeny and comparative genomics of the fungal order Sordariales.</title>
        <authorList>
            <person name="Hensen N."/>
            <person name="Bonometti L."/>
            <person name="Westerberg I."/>
            <person name="Brannstrom I.O."/>
            <person name="Guillou S."/>
            <person name="Cros-Aarteil S."/>
            <person name="Calhoun S."/>
            <person name="Haridas S."/>
            <person name="Kuo A."/>
            <person name="Mondo S."/>
            <person name="Pangilinan J."/>
            <person name="Riley R."/>
            <person name="LaButti K."/>
            <person name="Andreopoulos B."/>
            <person name="Lipzen A."/>
            <person name="Chen C."/>
            <person name="Yan M."/>
            <person name="Daum C."/>
            <person name="Ng V."/>
            <person name="Clum A."/>
            <person name="Steindorff A."/>
            <person name="Ohm R.A."/>
            <person name="Martin F."/>
            <person name="Silar P."/>
            <person name="Natvig D.O."/>
            <person name="Lalanne C."/>
            <person name="Gautier V."/>
            <person name="Ament-Velasquez S.L."/>
            <person name="Kruys A."/>
            <person name="Hutchinson M.I."/>
            <person name="Powell A.J."/>
            <person name="Barry K."/>
            <person name="Miller A.N."/>
            <person name="Grigoriev I.V."/>
            <person name="Debuchy R."/>
            <person name="Gladieux P."/>
            <person name="Hiltunen Thoren M."/>
            <person name="Johannesson H."/>
        </authorList>
    </citation>
    <scope>NUCLEOTIDE SEQUENCE [LARGE SCALE GENOMIC DNA]</scope>
    <source>
        <strain evidence="2">CBS 340.73</strain>
    </source>
</reference>
<sequence length="68" mass="7890">MSDKRNDSRGYEEYTVAVIYAINFEISTIRYILNREHSRLPTKLSDSNIYVLSELSGYNVILIYLPGN</sequence>
<protein>
    <submittedName>
        <fullName evidence="1">Uncharacterized protein</fullName>
    </submittedName>
</protein>
<evidence type="ECO:0000313" key="2">
    <source>
        <dbReference type="Proteomes" id="UP001303473"/>
    </source>
</evidence>
<evidence type="ECO:0000313" key="1">
    <source>
        <dbReference type="EMBL" id="KAK3939344.1"/>
    </source>
</evidence>
<name>A0AAN6N6L8_9PEZI</name>
<dbReference type="EMBL" id="MU853812">
    <property type="protein sequence ID" value="KAK3939344.1"/>
    <property type="molecule type" value="Genomic_DNA"/>
</dbReference>
<dbReference type="Proteomes" id="UP001303473">
    <property type="component" value="Unassembled WGS sequence"/>
</dbReference>
<accession>A0AAN6N6L8</accession>
<proteinExistence type="predicted"/>
<organism evidence="1 2">
    <name type="scientific">Diplogelasinospora grovesii</name>
    <dbReference type="NCBI Taxonomy" id="303347"/>
    <lineage>
        <taxon>Eukaryota</taxon>
        <taxon>Fungi</taxon>
        <taxon>Dikarya</taxon>
        <taxon>Ascomycota</taxon>
        <taxon>Pezizomycotina</taxon>
        <taxon>Sordariomycetes</taxon>
        <taxon>Sordariomycetidae</taxon>
        <taxon>Sordariales</taxon>
        <taxon>Diplogelasinosporaceae</taxon>
        <taxon>Diplogelasinospora</taxon>
    </lineage>
</organism>
<keyword evidence="2" id="KW-1185">Reference proteome</keyword>